<accession>A0AAE0BGY3</accession>
<dbReference type="EMBL" id="LGRX02035222">
    <property type="protein sequence ID" value="KAK3235755.1"/>
    <property type="molecule type" value="Genomic_DNA"/>
</dbReference>
<organism evidence="2 3">
    <name type="scientific">Cymbomonas tetramitiformis</name>
    <dbReference type="NCBI Taxonomy" id="36881"/>
    <lineage>
        <taxon>Eukaryota</taxon>
        <taxon>Viridiplantae</taxon>
        <taxon>Chlorophyta</taxon>
        <taxon>Pyramimonadophyceae</taxon>
        <taxon>Pyramimonadales</taxon>
        <taxon>Pyramimonadaceae</taxon>
        <taxon>Cymbomonas</taxon>
    </lineage>
</organism>
<dbReference type="Proteomes" id="UP001190700">
    <property type="component" value="Unassembled WGS sequence"/>
</dbReference>
<sequence length="383" mass="40909">MESDEAARFDAVCYLAEGKPELYATVSVFSFAAAEEQVPDAIDEYTAYCQPVEHMSSFFVAGGATESAPVAAHHLSAAPSPPPLASDTGSDGEVYDGLLPTVNYNIDGAATFADKFFADFPGENYKSELAPPVAINYMGDTCADNAELLDDSSDGEDIPLPEPASQVSVVPRHLTCGDKSLPPVCRAAVLPTMVSALMCTCAAAAAAPPTDQVFGGVSLDPTVVPGRTVGGAVLDYIVPDRGVSIYPVDTVNRRIGRNDFAVYNFWLCDSWSTDQGSKKRLESYKGDGTGTEHGQTVGSAKGLKATKGDGEFERARTLRSAKRPRKLQKVMAKFEKSTDTVLSKRLESHKRMALRLLESTEEVRQEAEHLRIAGGKGEVNAEA</sequence>
<proteinExistence type="predicted"/>
<dbReference type="AlphaFoldDB" id="A0AAE0BGY3"/>
<evidence type="ECO:0000256" key="1">
    <source>
        <dbReference type="SAM" id="MobiDB-lite"/>
    </source>
</evidence>
<reference evidence="2 3" key="1">
    <citation type="journal article" date="2015" name="Genome Biol. Evol.">
        <title>Comparative Genomics of a Bacterivorous Green Alga Reveals Evolutionary Causalities and Consequences of Phago-Mixotrophic Mode of Nutrition.</title>
        <authorList>
            <person name="Burns J.A."/>
            <person name="Paasch A."/>
            <person name="Narechania A."/>
            <person name="Kim E."/>
        </authorList>
    </citation>
    <scope>NUCLEOTIDE SEQUENCE [LARGE SCALE GENOMIC DNA]</scope>
    <source>
        <strain evidence="2 3">PLY_AMNH</strain>
    </source>
</reference>
<evidence type="ECO:0000313" key="2">
    <source>
        <dbReference type="EMBL" id="KAK3235755.1"/>
    </source>
</evidence>
<gene>
    <name evidence="2" type="ORF">CYMTET_54063</name>
</gene>
<evidence type="ECO:0000313" key="3">
    <source>
        <dbReference type="Proteomes" id="UP001190700"/>
    </source>
</evidence>
<protein>
    <submittedName>
        <fullName evidence="2">Uncharacterized protein</fullName>
    </submittedName>
</protein>
<feature type="region of interest" description="Disordered" evidence="1">
    <location>
        <begin position="279"/>
        <end position="304"/>
    </location>
</feature>
<comment type="caution">
    <text evidence="2">The sequence shown here is derived from an EMBL/GenBank/DDBJ whole genome shotgun (WGS) entry which is preliminary data.</text>
</comment>
<name>A0AAE0BGY3_9CHLO</name>
<keyword evidence="3" id="KW-1185">Reference proteome</keyword>